<sequence length="196" mass="21336">MPGLYVLPSSWLLDASPEDVWEAVAGPEMDWPRWWSGCTRQDVSPAAPPSGDRAAVLLSSTVRLQFRAALGYRLSITLRPTAVDHPVSIDFDAAGDLAGSGQIRLTPLAADGGTEPVQTRIDISWRVRPTRPWMRLLTPVARPVLTAAHALLMHRGEKGLQRLLRRAAGGTRQSAPAQALQATRRGRPNRVSTPVE</sequence>
<evidence type="ECO:0000313" key="3">
    <source>
        <dbReference type="EMBL" id="UON93533.1"/>
    </source>
</evidence>
<dbReference type="EMBL" id="JAJFZT010000001">
    <property type="protein sequence ID" value="MCC3271635.1"/>
    <property type="molecule type" value="Genomic_DNA"/>
</dbReference>
<dbReference type="Proteomes" id="UP000829758">
    <property type="component" value="Chromosome"/>
</dbReference>
<dbReference type="SUPFAM" id="SSF55961">
    <property type="entry name" value="Bet v1-like"/>
    <property type="match status" value="1"/>
</dbReference>
<reference evidence="2" key="1">
    <citation type="submission" date="2021-10" db="EMBL/GenBank/DDBJ databases">
        <title>Novel species in genus Arthrobacter.</title>
        <authorList>
            <person name="Liu Y."/>
        </authorList>
    </citation>
    <scope>NUCLEOTIDE SEQUENCE</scope>
    <source>
        <strain evidence="4">zg-Y462</strain>
        <strain evidence="2">Zg-Y462</strain>
    </source>
</reference>
<protein>
    <submittedName>
        <fullName evidence="2">SRPBCC family protein</fullName>
    </submittedName>
</protein>
<dbReference type="EMBL" id="CP094984">
    <property type="protein sequence ID" value="UON93533.1"/>
    <property type="molecule type" value="Genomic_DNA"/>
</dbReference>
<organism evidence="2 5">
    <name type="scientific">Arthrobacter zhangbolii</name>
    <dbReference type="NCBI Taxonomy" id="2886936"/>
    <lineage>
        <taxon>Bacteria</taxon>
        <taxon>Bacillati</taxon>
        <taxon>Actinomycetota</taxon>
        <taxon>Actinomycetes</taxon>
        <taxon>Micrococcales</taxon>
        <taxon>Micrococcaceae</taxon>
        <taxon>Arthrobacter</taxon>
    </lineage>
</organism>
<dbReference type="RefSeq" id="WP_227927876.1">
    <property type="nucleotide sequence ID" value="NZ_CP094984.1"/>
</dbReference>
<evidence type="ECO:0000313" key="2">
    <source>
        <dbReference type="EMBL" id="MCC3271635.1"/>
    </source>
</evidence>
<dbReference type="InterPro" id="IPR023393">
    <property type="entry name" value="START-like_dom_sf"/>
</dbReference>
<proteinExistence type="predicted"/>
<evidence type="ECO:0000256" key="1">
    <source>
        <dbReference type="SAM" id="MobiDB-lite"/>
    </source>
</evidence>
<dbReference type="Pfam" id="PF10604">
    <property type="entry name" value="Polyketide_cyc2"/>
    <property type="match status" value="1"/>
</dbReference>
<gene>
    <name evidence="2" type="ORF">LJ755_02660</name>
    <name evidence="3" type="ORF">MUK71_08030</name>
</gene>
<accession>A0A9X1M6D2</accession>
<name>A0A9X1M6D2_9MICC</name>
<dbReference type="Proteomes" id="UP001155145">
    <property type="component" value="Unassembled WGS sequence"/>
</dbReference>
<keyword evidence="4" id="KW-1185">Reference proteome</keyword>
<dbReference type="AlphaFoldDB" id="A0A9X1M6D2"/>
<dbReference type="Gene3D" id="3.30.530.20">
    <property type="match status" value="1"/>
</dbReference>
<evidence type="ECO:0000313" key="5">
    <source>
        <dbReference type="Proteomes" id="UP001155145"/>
    </source>
</evidence>
<evidence type="ECO:0000313" key="4">
    <source>
        <dbReference type="Proteomes" id="UP000829758"/>
    </source>
</evidence>
<feature type="region of interest" description="Disordered" evidence="1">
    <location>
        <begin position="168"/>
        <end position="196"/>
    </location>
</feature>
<dbReference type="InterPro" id="IPR019587">
    <property type="entry name" value="Polyketide_cyclase/dehydratase"/>
</dbReference>